<keyword evidence="2" id="KW-1133">Transmembrane helix</keyword>
<dbReference type="EMBL" id="OZ037954">
    <property type="protein sequence ID" value="CAL1699087.1"/>
    <property type="molecule type" value="Genomic_DNA"/>
</dbReference>
<evidence type="ECO:0000313" key="3">
    <source>
        <dbReference type="EMBL" id="CAL1699087.1"/>
    </source>
</evidence>
<feature type="compositionally biased region" description="Low complexity" evidence="1">
    <location>
        <begin position="61"/>
        <end position="103"/>
    </location>
</feature>
<feature type="compositionally biased region" description="Polar residues" evidence="1">
    <location>
        <begin position="386"/>
        <end position="395"/>
    </location>
</feature>
<evidence type="ECO:0000313" key="4">
    <source>
        <dbReference type="Proteomes" id="UP001497453"/>
    </source>
</evidence>
<feature type="compositionally biased region" description="Polar residues" evidence="1">
    <location>
        <begin position="319"/>
        <end position="336"/>
    </location>
</feature>
<reference evidence="4" key="1">
    <citation type="submission" date="2024-04" db="EMBL/GenBank/DDBJ databases">
        <authorList>
            <person name="Shaw F."/>
            <person name="Minotto A."/>
        </authorList>
    </citation>
    <scope>NUCLEOTIDE SEQUENCE [LARGE SCALE GENOMIC DNA]</scope>
</reference>
<dbReference type="Proteomes" id="UP001497453">
    <property type="component" value="Chromosome 11"/>
</dbReference>
<dbReference type="CDD" id="cd12087">
    <property type="entry name" value="TM_EGFR-like"/>
    <property type="match status" value="1"/>
</dbReference>
<keyword evidence="2" id="KW-0472">Membrane</keyword>
<organism evidence="3 4">
    <name type="scientific">Somion occarium</name>
    <dbReference type="NCBI Taxonomy" id="3059160"/>
    <lineage>
        <taxon>Eukaryota</taxon>
        <taxon>Fungi</taxon>
        <taxon>Dikarya</taxon>
        <taxon>Basidiomycota</taxon>
        <taxon>Agaricomycotina</taxon>
        <taxon>Agaricomycetes</taxon>
        <taxon>Polyporales</taxon>
        <taxon>Cerrenaceae</taxon>
        <taxon>Somion</taxon>
    </lineage>
</organism>
<accession>A0ABP1CY63</accession>
<gene>
    <name evidence="3" type="ORF">GFSPODELE1_LOCUS2495</name>
</gene>
<dbReference type="Gene3D" id="2.60.120.260">
    <property type="entry name" value="Galactose-binding domain-like"/>
    <property type="match status" value="1"/>
</dbReference>
<protein>
    <submittedName>
        <fullName evidence="3">Uncharacterized protein</fullName>
    </submittedName>
</protein>
<feature type="region of interest" description="Disordered" evidence="1">
    <location>
        <begin position="1"/>
        <end position="117"/>
    </location>
</feature>
<evidence type="ECO:0000256" key="1">
    <source>
        <dbReference type="SAM" id="MobiDB-lite"/>
    </source>
</evidence>
<feature type="compositionally biased region" description="Basic residues" evidence="1">
    <location>
        <begin position="1"/>
        <end position="13"/>
    </location>
</feature>
<name>A0ABP1CY63_9APHY</name>
<feature type="compositionally biased region" description="Basic and acidic residues" evidence="1">
    <location>
        <begin position="24"/>
        <end position="47"/>
    </location>
</feature>
<feature type="region of interest" description="Disordered" evidence="1">
    <location>
        <begin position="372"/>
        <end position="409"/>
    </location>
</feature>
<proteinExistence type="predicted"/>
<feature type="region of interest" description="Disordered" evidence="1">
    <location>
        <begin position="319"/>
        <end position="360"/>
    </location>
</feature>
<sequence>MALRRIVRSRMHGRRDCSGLNKSINDRKHLLDSNSHRSYADNKKDFDSQADDDDSNGKFPDFGGNNNNTFSFGGDNSNGGNNNANGNGENNDSDDSNGNNGSNTKMLSPPRGNGCQFVNENDGRLQYTGRWTLEAKDPTGLTTTTHTTTTTGSQVSIVFNGTAIIVIGIVHPSNSTSPPPVASYTIDTSNPTELPLPVATHNIPNQQFFQSPQLSPGEHTLLINVTSAGSPYTLDYLFFCGNSTPSVAAASVQEKTEDTGLLPRKTAIIIGGILGACMIILLLALIFVLCGIRKRRSRAAHTRNGPLREWLSRQTMFTSSESIMRNNPSNSTTSAADSREKPASSTMETQKPLPKGPVIRTFSDFDRHYSFPFSLDSVDRDDVPNSPGSGSQRRISPNPPVPPKGPVPF</sequence>
<keyword evidence="4" id="KW-1185">Reference proteome</keyword>
<evidence type="ECO:0000256" key="2">
    <source>
        <dbReference type="SAM" id="Phobius"/>
    </source>
</evidence>
<feature type="compositionally biased region" description="Pro residues" evidence="1">
    <location>
        <begin position="397"/>
        <end position="409"/>
    </location>
</feature>
<keyword evidence="2" id="KW-0812">Transmembrane</keyword>
<feature type="transmembrane region" description="Helical" evidence="2">
    <location>
        <begin position="267"/>
        <end position="292"/>
    </location>
</feature>